<dbReference type="InterPro" id="IPR003959">
    <property type="entry name" value="ATPase_AAA_core"/>
</dbReference>
<dbReference type="InterPro" id="IPR003593">
    <property type="entry name" value="AAA+_ATPase"/>
</dbReference>
<evidence type="ECO:0000259" key="1">
    <source>
        <dbReference type="SMART" id="SM00382"/>
    </source>
</evidence>
<gene>
    <name evidence="2" type="ORF">ENSA7_27380</name>
</gene>
<dbReference type="Gene3D" id="3.40.50.300">
    <property type="entry name" value="P-loop containing nucleotide triphosphate hydrolases"/>
    <property type="match status" value="1"/>
</dbReference>
<feature type="domain" description="AAA+ ATPase" evidence="1">
    <location>
        <begin position="158"/>
        <end position="473"/>
    </location>
</feature>
<organism evidence="2 3">
    <name type="scientific">Enhygromyxa salina</name>
    <dbReference type="NCBI Taxonomy" id="215803"/>
    <lineage>
        <taxon>Bacteria</taxon>
        <taxon>Pseudomonadati</taxon>
        <taxon>Myxococcota</taxon>
        <taxon>Polyangia</taxon>
        <taxon>Nannocystales</taxon>
        <taxon>Nannocystaceae</taxon>
        <taxon>Enhygromyxa</taxon>
    </lineage>
</organism>
<dbReference type="SMART" id="SM00382">
    <property type="entry name" value="AAA"/>
    <property type="match status" value="1"/>
</dbReference>
<dbReference type="SUPFAM" id="SSF52540">
    <property type="entry name" value="P-loop containing nucleoside triphosphate hydrolases"/>
    <property type="match status" value="1"/>
</dbReference>
<comment type="caution">
    <text evidence="2">The sequence shown here is derived from an EMBL/GenBank/DDBJ whole genome shotgun (WGS) entry which is preliminary data.</text>
</comment>
<protein>
    <recommendedName>
        <fullName evidence="1">AAA+ ATPase domain-containing protein</fullName>
    </recommendedName>
</protein>
<proteinExistence type="predicted"/>
<dbReference type="EMBL" id="PVNL01000052">
    <property type="protein sequence ID" value="PRQ07518.1"/>
    <property type="molecule type" value="Genomic_DNA"/>
</dbReference>
<name>A0A2S9YR13_9BACT</name>
<dbReference type="GO" id="GO:0016887">
    <property type="term" value="F:ATP hydrolysis activity"/>
    <property type="evidence" value="ECO:0007669"/>
    <property type="project" value="InterPro"/>
</dbReference>
<evidence type="ECO:0000313" key="3">
    <source>
        <dbReference type="Proteomes" id="UP000238823"/>
    </source>
</evidence>
<dbReference type="PANTHER" id="PTHR43581:SF2">
    <property type="entry name" value="EXCINUCLEASE ATPASE SUBUNIT"/>
    <property type="match status" value="1"/>
</dbReference>
<evidence type="ECO:0000313" key="2">
    <source>
        <dbReference type="EMBL" id="PRQ07518.1"/>
    </source>
</evidence>
<dbReference type="Pfam" id="PF13304">
    <property type="entry name" value="AAA_21"/>
    <property type="match status" value="1"/>
</dbReference>
<dbReference type="InterPro" id="IPR051396">
    <property type="entry name" value="Bact_Antivir_Def_Nuclease"/>
</dbReference>
<dbReference type="AlphaFoldDB" id="A0A2S9YR13"/>
<dbReference type="InterPro" id="IPR027417">
    <property type="entry name" value="P-loop_NTPase"/>
</dbReference>
<dbReference type="Proteomes" id="UP000238823">
    <property type="component" value="Unassembled WGS sequence"/>
</dbReference>
<accession>A0A2S9YR13</accession>
<reference evidence="2 3" key="1">
    <citation type="submission" date="2018-03" db="EMBL/GenBank/DDBJ databases">
        <title>Draft Genome Sequences of the Obligatory Marine Myxobacteria Enhygromyxa salina SWB007.</title>
        <authorList>
            <person name="Poehlein A."/>
            <person name="Moghaddam J.A."/>
            <person name="Harms H."/>
            <person name="Alanjari M."/>
            <person name="Koenig G.M."/>
            <person name="Daniel R."/>
            <person name="Schaeberle T.F."/>
        </authorList>
    </citation>
    <scope>NUCLEOTIDE SEQUENCE [LARGE SCALE GENOMIC DNA]</scope>
    <source>
        <strain evidence="2 3">SWB007</strain>
    </source>
</reference>
<sequence>MSVRVSSTTSTFERAKKAVDDAWAHAAREALDPQTDTDDQDLEVEIAHATLRPLLRHLKLDDELRELDAAWGDAGELGLRRKVAHRSTGTWVYCSILDLMGQILTRVELDLQHQALGAPAVETSPPPVEAVPHLPFTAERCVITARNFYGLRDLRLPLCGVSLLVGANGAGKTTALLLLKLLRFALDRGLPEAVGVVLGGTHGLKHRDAAEHEPIELGVQLDDLRWTIQLRPDGATVAHLTEETLCDGDREVFHRDALGNFVHGDRQLRSDNRLGLRAVLDSQVDDPAVTRMVACLRSISVFHDPDLHALRGGSSAALSTQLLSRGDNAITMLRAWHQRRPDRQRFAFVLTGLRAAFPGLIEDLDFVEAGSTLAARVFRPGREAPEPMRNEANGVLAMLVLLCDLAAADDGGIVAIDEPEAALHPFAIRTFARFAARAARKRGLRVILATHSPVLLDAFDGSPEQIYVLERSTWPGPTPLTQLKNPDWLRQFRLGELLADGELGSNDERG</sequence>
<dbReference type="PANTHER" id="PTHR43581">
    <property type="entry name" value="ATP/GTP PHOSPHATASE"/>
    <property type="match status" value="1"/>
</dbReference>
<dbReference type="GO" id="GO:0005524">
    <property type="term" value="F:ATP binding"/>
    <property type="evidence" value="ECO:0007669"/>
    <property type="project" value="InterPro"/>
</dbReference>